<feature type="transmembrane region" description="Helical" evidence="5">
    <location>
        <begin position="191"/>
        <end position="211"/>
    </location>
</feature>
<dbReference type="Pfam" id="PF01490">
    <property type="entry name" value="Aa_trans"/>
    <property type="match status" value="1"/>
</dbReference>
<feature type="domain" description="Amino acid transporter transmembrane" evidence="6">
    <location>
        <begin position="14"/>
        <end position="453"/>
    </location>
</feature>
<gene>
    <name evidence="7" type="ORF">TRIADDRAFT_58062</name>
</gene>
<accession>B3S2K9</accession>
<dbReference type="GO" id="GO:0016020">
    <property type="term" value="C:membrane"/>
    <property type="evidence" value="ECO:0007669"/>
    <property type="project" value="UniProtKB-SubCell"/>
</dbReference>
<dbReference type="OrthoDB" id="10254929at2759"/>
<dbReference type="OMA" id="LADPMHF"/>
<feature type="transmembrane region" description="Helical" evidence="5">
    <location>
        <begin position="132"/>
        <end position="154"/>
    </location>
</feature>
<dbReference type="HOGENOM" id="CLU_025541_2_0_1"/>
<feature type="transmembrane region" description="Helical" evidence="5">
    <location>
        <begin position="315"/>
        <end position="338"/>
    </location>
</feature>
<dbReference type="PANTHER" id="PTHR16189">
    <property type="entry name" value="TRANSMEMBRANE PROTEIN 104-RELATED"/>
    <property type="match status" value="1"/>
</dbReference>
<feature type="transmembrane region" description="Helical" evidence="5">
    <location>
        <begin position="415"/>
        <end position="432"/>
    </location>
</feature>
<evidence type="ECO:0000256" key="5">
    <source>
        <dbReference type="SAM" id="Phobius"/>
    </source>
</evidence>
<feature type="transmembrane region" description="Helical" evidence="5">
    <location>
        <begin position="42"/>
        <end position="65"/>
    </location>
</feature>
<name>B3S2K9_TRIAD</name>
<feature type="transmembrane region" description="Helical" evidence="5">
    <location>
        <begin position="223"/>
        <end position="243"/>
    </location>
</feature>
<dbReference type="GeneID" id="6755562"/>
<evidence type="ECO:0000259" key="6">
    <source>
        <dbReference type="Pfam" id="PF01490"/>
    </source>
</evidence>
<feature type="transmembrane region" description="Helical" evidence="5">
    <location>
        <begin position="515"/>
        <end position="535"/>
    </location>
</feature>
<evidence type="ECO:0000256" key="2">
    <source>
        <dbReference type="ARBA" id="ARBA00022692"/>
    </source>
</evidence>
<dbReference type="KEGG" id="tad:TRIADDRAFT_58062"/>
<dbReference type="eggNOG" id="KOG3832">
    <property type="taxonomic scope" value="Eukaryota"/>
</dbReference>
<evidence type="ECO:0000313" key="8">
    <source>
        <dbReference type="Proteomes" id="UP000009022"/>
    </source>
</evidence>
<proteinExistence type="predicted"/>
<dbReference type="AlphaFoldDB" id="B3S2K9"/>
<dbReference type="CTD" id="6755562"/>
<evidence type="ECO:0000313" key="7">
    <source>
        <dbReference type="EMBL" id="EDV23112.1"/>
    </source>
</evidence>
<evidence type="ECO:0000256" key="3">
    <source>
        <dbReference type="ARBA" id="ARBA00022989"/>
    </source>
</evidence>
<keyword evidence="2 5" id="KW-0812">Transmembrane</keyword>
<evidence type="ECO:0000256" key="1">
    <source>
        <dbReference type="ARBA" id="ARBA00004370"/>
    </source>
</evidence>
<feature type="transmembrane region" description="Helical" evidence="5">
    <location>
        <begin position="364"/>
        <end position="388"/>
    </location>
</feature>
<dbReference type="PANTHER" id="PTHR16189:SF2">
    <property type="entry name" value="AMINO ACID TRANSPORTER TRANSMEMBRANE DOMAIN-CONTAINING PROTEIN"/>
    <property type="match status" value="1"/>
</dbReference>
<comment type="subcellular location">
    <subcellularLocation>
        <location evidence="1">Membrane</location>
    </subcellularLocation>
</comment>
<keyword evidence="3 5" id="KW-1133">Transmembrane helix</keyword>
<dbReference type="Proteomes" id="UP000009022">
    <property type="component" value="Unassembled WGS sequence"/>
</dbReference>
<feature type="transmembrane region" description="Helical" evidence="5">
    <location>
        <begin position="438"/>
        <end position="460"/>
    </location>
</feature>
<protein>
    <recommendedName>
        <fullName evidence="6">Amino acid transporter transmembrane domain-containing protein</fullName>
    </recommendedName>
</protein>
<keyword evidence="4 5" id="KW-0472">Membrane</keyword>
<reference evidence="7 8" key="1">
    <citation type="journal article" date="2008" name="Nature">
        <title>The Trichoplax genome and the nature of placozoans.</title>
        <authorList>
            <person name="Srivastava M."/>
            <person name="Begovic E."/>
            <person name="Chapman J."/>
            <person name="Putnam N.H."/>
            <person name="Hellsten U."/>
            <person name="Kawashima T."/>
            <person name="Kuo A."/>
            <person name="Mitros T."/>
            <person name="Salamov A."/>
            <person name="Carpenter M.L."/>
            <person name="Signorovitch A.Y."/>
            <person name="Moreno M.A."/>
            <person name="Kamm K."/>
            <person name="Grimwood J."/>
            <person name="Schmutz J."/>
            <person name="Shapiro H."/>
            <person name="Grigoriev I.V."/>
            <person name="Buss L.W."/>
            <person name="Schierwater B."/>
            <person name="Dellaporta S.L."/>
            <person name="Rokhsar D.S."/>
        </authorList>
    </citation>
    <scope>NUCLEOTIDE SEQUENCE [LARGE SCALE GENOMIC DNA]</scope>
    <source>
        <strain evidence="7 8">Grell-BS-1999</strain>
    </source>
</reference>
<dbReference type="PhylomeDB" id="B3S2K9"/>
<sequence length="557" mass="62617">MAEEVSAKPKSSYSSYTAFFFLVNYILGTGFLGIPYVMYHSGIISCTFTLMVITVFNCFGALWIIESMARAYALEKHSEEDSSRRLIDDEKPNYSTIDSKLSNDVRSLSFLSRRKFEITELCGCFFGKNVKLLCLLIVYVQITLASWSFTTVAASTWSSNIPFGNTTTLRQCTPEDFADNVIPTELGCLNSYRLCVGIYGVLVIILSCLELTEQKIIQIIMGLLRFFVVTFMCINSLYAYAVAHGNSHSVGNSVDIGQMNNLPDYNTTLSNANPVFYSFEGWLQAIPIFVYAELMHLGLPSMLEPVADKRNLHRLIVGVFCIMGFIYIFIGITISIRFQGSVAQIATLNWIQFSKEGNPTSLRVMSYIVIFFPSLDVLSAFPLSAIALSNNIYAALTGYDTTELEAVSHSRMKQIVLRLFVSVVPITCAFFVESLVTILRWAGLLGFFVCYFMPIGLQFFSRRMYRLKFVDNWSARYQASTEEVVEENQVEHTNLVYNKPMDTPYSSWFSGKKTLFVTLIYALTAFGFTIAGIVMSSGGSSHANRTHLDMTDIDYGY</sequence>
<dbReference type="RefSeq" id="XP_002114022.1">
    <property type="nucleotide sequence ID" value="XM_002113986.1"/>
</dbReference>
<evidence type="ECO:0000256" key="4">
    <source>
        <dbReference type="ARBA" id="ARBA00023136"/>
    </source>
</evidence>
<dbReference type="InParanoid" id="B3S2K9"/>
<feature type="transmembrane region" description="Helical" evidence="5">
    <location>
        <begin position="282"/>
        <end position="303"/>
    </location>
</feature>
<dbReference type="EMBL" id="DS985247">
    <property type="protein sequence ID" value="EDV23112.1"/>
    <property type="molecule type" value="Genomic_DNA"/>
</dbReference>
<dbReference type="InterPro" id="IPR013057">
    <property type="entry name" value="AA_transpt_TM"/>
</dbReference>
<organism evidence="7 8">
    <name type="scientific">Trichoplax adhaerens</name>
    <name type="common">Trichoplax reptans</name>
    <dbReference type="NCBI Taxonomy" id="10228"/>
    <lineage>
        <taxon>Eukaryota</taxon>
        <taxon>Metazoa</taxon>
        <taxon>Placozoa</taxon>
        <taxon>Uniplacotomia</taxon>
        <taxon>Trichoplacea</taxon>
        <taxon>Trichoplacidae</taxon>
        <taxon>Trichoplax</taxon>
    </lineage>
</organism>
<keyword evidence="8" id="KW-1185">Reference proteome</keyword>
<feature type="transmembrane region" description="Helical" evidence="5">
    <location>
        <begin position="16"/>
        <end position="36"/>
    </location>
</feature>